<accession>A0A6A4TCB0</accession>
<reference evidence="2 3" key="1">
    <citation type="submission" date="2019-06" db="EMBL/GenBank/DDBJ databases">
        <title>Draft genomes of female and male turbot (Scophthalmus maximus).</title>
        <authorList>
            <person name="Xu H."/>
            <person name="Xu X.-W."/>
            <person name="Shao C."/>
            <person name="Chen S."/>
        </authorList>
    </citation>
    <scope>NUCLEOTIDE SEQUENCE [LARGE SCALE GENOMIC DNA]</scope>
    <source>
        <strain evidence="2">Ysfricsl-2016a</strain>
        <tissue evidence="2">Blood</tissue>
    </source>
</reference>
<evidence type="ECO:0000313" key="3">
    <source>
        <dbReference type="Proteomes" id="UP000438429"/>
    </source>
</evidence>
<organism evidence="2 3">
    <name type="scientific">Scophthalmus maximus</name>
    <name type="common">Turbot</name>
    <name type="synonym">Psetta maxima</name>
    <dbReference type="NCBI Taxonomy" id="52904"/>
    <lineage>
        <taxon>Eukaryota</taxon>
        <taxon>Metazoa</taxon>
        <taxon>Chordata</taxon>
        <taxon>Craniata</taxon>
        <taxon>Vertebrata</taxon>
        <taxon>Euteleostomi</taxon>
        <taxon>Actinopterygii</taxon>
        <taxon>Neopterygii</taxon>
        <taxon>Teleostei</taxon>
        <taxon>Neoteleostei</taxon>
        <taxon>Acanthomorphata</taxon>
        <taxon>Carangaria</taxon>
        <taxon>Pleuronectiformes</taxon>
        <taxon>Pleuronectoidei</taxon>
        <taxon>Scophthalmidae</taxon>
        <taxon>Scophthalmus</taxon>
    </lineage>
</organism>
<comment type="caution">
    <text evidence="2">The sequence shown here is derived from an EMBL/GenBank/DDBJ whole genome shotgun (WGS) entry which is preliminary data.</text>
</comment>
<proteinExistence type="predicted"/>
<feature type="region of interest" description="Disordered" evidence="1">
    <location>
        <begin position="1"/>
        <end position="49"/>
    </location>
</feature>
<name>A0A6A4TCB0_SCOMX</name>
<dbReference type="Proteomes" id="UP000438429">
    <property type="component" value="Unassembled WGS sequence"/>
</dbReference>
<protein>
    <submittedName>
        <fullName evidence="2">Uncharacterized protein</fullName>
    </submittedName>
</protein>
<feature type="compositionally biased region" description="Polar residues" evidence="1">
    <location>
        <begin position="14"/>
        <end position="32"/>
    </location>
</feature>
<dbReference type="AlphaFoldDB" id="A0A6A4TCB0"/>
<gene>
    <name evidence="2" type="ORF">F2P81_006712</name>
</gene>
<dbReference type="EMBL" id="VEVO01000006">
    <property type="protein sequence ID" value="KAF0040814.1"/>
    <property type="molecule type" value="Genomic_DNA"/>
</dbReference>
<evidence type="ECO:0000256" key="1">
    <source>
        <dbReference type="SAM" id="MobiDB-lite"/>
    </source>
</evidence>
<sequence length="81" mass="8652">MGSGPSQREDPVSENHQPLSQPSTDSDSANSSPIPPAILITAPSQEDFHASKTTMTIADAIKERRPSSTPIVVGRKLVTRK</sequence>
<evidence type="ECO:0000313" key="2">
    <source>
        <dbReference type="EMBL" id="KAF0040814.1"/>
    </source>
</evidence>